<dbReference type="GO" id="GO:0097176">
    <property type="term" value="P:epoxide metabolic process"/>
    <property type="evidence" value="ECO:0007669"/>
    <property type="project" value="TreeGrafter"/>
</dbReference>
<dbReference type="RefSeq" id="WP_238158463.1">
    <property type="nucleotide sequence ID" value="NZ_SOCE01000002.1"/>
</dbReference>
<dbReference type="Proteomes" id="UP000295151">
    <property type="component" value="Unassembled WGS sequence"/>
</dbReference>
<reference evidence="5 6" key="1">
    <citation type="submission" date="2019-03" db="EMBL/GenBank/DDBJ databases">
        <title>Genomic Encyclopedia of Type Strains, Phase III (KMG-III): the genomes of soil and plant-associated and newly described type strains.</title>
        <authorList>
            <person name="Whitman W."/>
        </authorList>
    </citation>
    <scope>NUCLEOTIDE SEQUENCE [LARGE SCALE GENOMIC DNA]</scope>
    <source>
        <strain evidence="5 6">VKM Ac-2575</strain>
    </source>
</reference>
<name>A0A4R7SW71_9ACTN</name>
<evidence type="ECO:0000256" key="2">
    <source>
        <dbReference type="ARBA" id="ARBA00022797"/>
    </source>
</evidence>
<protein>
    <submittedName>
        <fullName evidence="5">Epoxide hydrolase-like protein</fullName>
    </submittedName>
</protein>
<dbReference type="Pfam" id="PF06441">
    <property type="entry name" value="EHN"/>
    <property type="match status" value="1"/>
</dbReference>
<dbReference type="InterPro" id="IPR010497">
    <property type="entry name" value="Epoxide_hydro_N"/>
</dbReference>
<dbReference type="Gene3D" id="3.40.50.1820">
    <property type="entry name" value="alpha/beta hydrolase"/>
    <property type="match status" value="1"/>
</dbReference>
<feature type="domain" description="Epoxide hydrolase N-terminal" evidence="4">
    <location>
        <begin position="6"/>
        <end position="105"/>
    </location>
</feature>
<comment type="caution">
    <text evidence="5">The sequence shown here is derived from an EMBL/GenBank/DDBJ whole genome shotgun (WGS) entry which is preliminary data.</text>
</comment>
<evidence type="ECO:0000313" key="6">
    <source>
        <dbReference type="Proteomes" id="UP000295151"/>
    </source>
</evidence>
<dbReference type="EMBL" id="SOCE01000002">
    <property type="protein sequence ID" value="TDU83165.1"/>
    <property type="molecule type" value="Genomic_DNA"/>
</dbReference>
<dbReference type="InterPro" id="IPR029058">
    <property type="entry name" value="AB_hydrolase_fold"/>
</dbReference>
<dbReference type="PANTHER" id="PTHR21661:SF35">
    <property type="entry name" value="EPOXIDE HYDROLASE"/>
    <property type="match status" value="1"/>
</dbReference>
<keyword evidence="6" id="KW-1185">Reference proteome</keyword>
<evidence type="ECO:0000259" key="4">
    <source>
        <dbReference type="Pfam" id="PF06441"/>
    </source>
</evidence>
<organism evidence="5 6">
    <name type="scientific">Kribbella voronezhensis</name>
    <dbReference type="NCBI Taxonomy" id="2512212"/>
    <lineage>
        <taxon>Bacteria</taxon>
        <taxon>Bacillati</taxon>
        <taxon>Actinomycetota</taxon>
        <taxon>Actinomycetes</taxon>
        <taxon>Propionibacteriales</taxon>
        <taxon>Kribbellaceae</taxon>
        <taxon>Kribbella</taxon>
    </lineage>
</organism>
<sequence length="105" mass="11896">MNTSAIRPFRIEIPQAGLDDLRSRLANTRWPAPAPTEAADFSCGVPLTYLRELATYWANDFDWRAQEAPLNSYPQFLTEIDGQTIHFLRVRSPEPDATPLLMPHG</sequence>
<evidence type="ECO:0000313" key="5">
    <source>
        <dbReference type="EMBL" id="TDU83165.1"/>
    </source>
</evidence>
<dbReference type="SUPFAM" id="SSF53474">
    <property type="entry name" value="alpha/beta-Hydrolases"/>
    <property type="match status" value="1"/>
</dbReference>
<evidence type="ECO:0000256" key="3">
    <source>
        <dbReference type="ARBA" id="ARBA00022801"/>
    </source>
</evidence>
<comment type="similarity">
    <text evidence="1">Belongs to the peptidase S33 family.</text>
</comment>
<dbReference type="AlphaFoldDB" id="A0A4R7SW71"/>
<keyword evidence="3 5" id="KW-0378">Hydrolase</keyword>
<dbReference type="GO" id="GO:0004301">
    <property type="term" value="F:epoxide hydrolase activity"/>
    <property type="evidence" value="ECO:0007669"/>
    <property type="project" value="TreeGrafter"/>
</dbReference>
<evidence type="ECO:0000256" key="1">
    <source>
        <dbReference type="ARBA" id="ARBA00010088"/>
    </source>
</evidence>
<gene>
    <name evidence="5" type="ORF">EV138_5625</name>
</gene>
<accession>A0A4R7SW71</accession>
<keyword evidence="2" id="KW-0058">Aromatic hydrocarbons catabolism</keyword>
<dbReference type="PANTHER" id="PTHR21661">
    <property type="entry name" value="EPOXIDE HYDROLASE 1-RELATED"/>
    <property type="match status" value="1"/>
</dbReference>
<proteinExistence type="inferred from homology"/>